<gene>
    <name evidence="4" type="ORF">D3872_22710</name>
</gene>
<dbReference type="EMBL" id="QYUP01000174">
    <property type="protein sequence ID" value="RJG09455.1"/>
    <property type="molecule type" value="Genomic_DNA"/>
</dbReference>
<keyword evidence="2 3" id="KW-0479">Metal-binding</keyword>
<dbReference type="SUPFAM" id="SSF109854">
    <property type="entry name" value="DinB/YfiT-like putative metalloenzymes"/>
    <property type="match status" value="1"/>
</dbReference>
<dbReference type="InterPro" id="IPR034660">
    <property type="entry name" value="DinB/YfiT-like"/>
</dbReference>
<dbReference type="Gene3D" id="1.20.120.450">
    <property type="entry name" value="dinb family like domain"/>
    <property type="match status" value="1"/>
</dbReference>
<evidence type="ECO:0000256" key="3">
    <source>
        <dbReference type="PIRSR" id="PIRSR607837-1"/>
    </source>
</evidence>
<dbReference type="PANTHER" id="PTHR37302:SF1">
    <property type="entry name" value="PROTEIN DINB"/>
    <property type="match status" value="1"/>
</dbReference>
<accession>A0A418XAB6</accession>
<evidence type="ECO:0000313" key="5">
    <source>
        <dbReference type="Proteomes" id="UP000284006"/>
    </source>
</evidence>
<dbReference type="InterPro" id="IPR007837">
    <property type="entry name" value="DinB"/>
</dbReference>
<dbReference type="RefSeq" id="WP_119812904.1">
    <property type="nucleotide sequence ID" value="NZ_QYUP01000174.1"/>
</dbReference>
<dbReference type="GO" id="GO:0046872">
    <property type="term" value="F:metal ion binding"/>
    <property type="evidence" value="ECO:0007669"/>
    <property type="project" value="UniProtKB-KW"/>
</dbReference>
<proteinExistence type="inferred from homology"/>
<reference evidence="4 5" key="1">
    <citation type="submission" date="2018-09" db="EMBL/GenBank/DDBJ databases">
        <authorList>
            <person name="Zhu H."/>
        </authorList>
    </citation>
    <scope>NUCLEOTIDE SEQUENCE [LARGE SCALE GENOMIC DNA]</scope>
    <source>
        <strain evidence="4 5">K1S02-61</strain>
    </source>
</reference>
<dbReference type="AlphaFoldDB" id="A0A418XAB6"/>
<keyword evidence="5" id="KW-1185">Reference proteome</keyword>
<dbReference type="Pfam" id="PF05163">
    <property type="entry name" value="DinB"/>
    <property type="match status" value="1"/>
</dbReference>
<dbReference type="OrthoDB" id="9807509at2"/>
<comment type="caution">
    <text evidence="4">The sequence shown here is derived from an EMBL/GenBank/DDBJ whole genome shotgun (WGS) entry which is preliminary data.</text>
</comment>
<evidence type="ECO:0000313" key="4">
    <source>
        <dbReference type="EMBL" id="RJG09455.1"/>
    </source>
</evidence>
<protein>
    <submittedName>
        <fullName evidence="4">Damage-inducible protein DinB</fullName>
    </submittedName>
</protein>
<evidence type="ECO:0000256" key="2">
    <source>
        <dbReference type="ARBA" id="ARBA00022723"/>
    </source>
</evidence>
<feature type="binding site" evidence="3">
    <location>
        <position position="142"/>
    </location>
    <ligand>
        <name>a divalent metal cation</name>
        <dbReference type="ChEBI" id="CHEBI:60240"/>
    </ligand>
</feature>
<sequence>MCAHIVRMAEYNEWMNARLYEAAATLPEDEILADKGAFFGSLYGTLNHILLGDVIWLKRFATMADYPALDPVRAMPQPAGFDQRSGSFSELRALRASLDGIIRAWAGEIDEAELPRMLEHKSVAGLPFAREFGGSLMHFFNHQTHHRGQATTLLSQAGIDMGPTDLVMLVPNVAQA</sequence>
<organism evidence="4 5">
    <name type="scientific">Massilia cavernae</name>
    <dbReference type="NCBI Taxonomy" id="2320864"/>
    <lineage>
        <taxon>Bacteria</taxon>
        <taxon>Pseudomonadati</taxon>
        <taxon>Pseudomonadota</taxon>
        <taxon>Betaproteobacteria</taxon>
        <taxon>Burkholderiales</taxon>
        <taxon>Oxalobacteraceae</taxon>
        <taxon>Telluria group</taxon>
        <taxon>Massilia</taxon>
    </lineage>
</organism>
<feature type="binding site" evidence="3">
    <location>
        <position position="146"/>
    </location>
    <ligand>
        <name>a divalent metal cation</name>
        <dbReference type="ChEBI" id="CHEBI:60240"/>
    </ligand>
</feature>
<dbReference type="Proteomes" id="UP000284006">
    <property type="component" value="Unassembled WGS sequence"/>
</dbReference>
<dbReference type="PANTHER" id="PTHR37302">
    <property type="entry name" value="SLR1116 PROTEIN"/>
    <property type="match status" value="1"/>
</dbReference>
<name>A0A418XAB6_9BURK</name>
<feature type="binding site" evidence="3">
    <location>
        <position position="48"/>
    </location>
    <ligand>
        <name>a divalent metal cation</name>
        <dbReference type="ChEBI" id="CHEBI:60240"/>
    </ligand>
</feature>
<comment type="similarity">
    <text evidence="1">Belongs to the DinB family.</text>
</comment>
<evidence type="ECO:0000256" key="1">
    <source>
        <dbReference type="ARBA" id="ARBA00008635"/>
    </source>
</evidence>